<keyword evidence="3" id="KW-1185">Reference proteome</keyword>
<feature type="non-terminal residue" evidence="2">
    <location>
        <position position="103"/>
    </location>
</feature>
<dbReference type="EMBL" id="BRZM01002520">
    <property type="protein sequence ID" value="GLD74825.1"/>
    <property type="molecule type" value="Genomic_DNA"/>
</dbReference>
<evidence type="ECO:0000313" key="3">
    <source>
        <dbReference type="Proteomes" id="UP001279410"/>
    </source>
</evidence>
<evidence type="ECO:0000313" key="2">
    <source>
        <dbReference type="EMBL" id="GLD74825.1"/>
    </source>
</evidence>
<dbReference type="AlphaFoldDB" id="A0AAD3NN35"/>
<name>A0AAD3NN35_LATJO</name>
<reference evidence="2" key="1">
    <citation type="submission" date="2022-08" db="EMBL/GenBank/DDBJ databases">
        <title>Genome sequencing of akame (Lates japonicus).</title>
        <authorList>
            <person name="Hashiguchi Y."/>
            <person name="Takahashi H."/>
        </authorList>
    </citation>
    <scope>NUCLEOTIDE SEQUENCE</scope>
    <source>
        <strain evidence="2">Kochi</strain>
    </source>
</reference>
<comment type="caution">
    <text evidence="2">The sequence shown here is derived from an EMBL/GenBank/DDBJ whole genome shotgun (WGS) entry which is preliminary data.</text>
</comment>
<sequence length="103" mass="11073">MPGIAHPADWHHATAPVCRPHRAKQKTDEVQHQYSDPEFAQLANTIQGPLTTTAVISSAPAVISADGTTARPVVRGRLPEIQYILSLWQEGSSGPAKSAIQLQ</sequence>
<protein>
    <submittedName>
        <fullName evidence="2">PR domain zinc finger protein 10 isoform X1</fullName>
    </submittedName>
</protein>
<gene>
    <name evidence="2" type="ORF">AKAME5_002615700</name>
</gene>
<dbReference type="Proteomes" id="UP001279410">
    <property type="component" value="Unassembled WGS sequence"/>
</dbReference>
<evidence type="ECO:0000256" key="1">
    <source>
        <dbReference type="SAM" id="MobiDB-lite"/>
    </source>
</evidence>
<proteinExistence type="predicted"/>
<accession>A0AAD3NN35</accession>
<feature type="region of interest" description="Disordered" evidence="1">
    <location>
        <begin position="1"/>
        <end position="29"/>
    </location>
</feature>
<organism evidence="2 3">
    <name type="scientific">Lates japonicus</name>
    <name type="common">Japanese lates</name>
    <dbReference type="NCBI Taxonomy" id="270547"/>
    <lineage>
        <taxon>Eukaryota</taxon>
        <taxon>Metazoa</taxon>
        <taxon>Chordata</taxon>
        <taxon>Craniata</taxon>
        <taxon>Vertebrata</taxon>
        <taxon>Euteleostomi</taxon>
        <taxon>Actinopterygii</taxon>
        <taxon>Neopterygii</taxon>
        <taxon>Teleostei</taxon>
        <taxon>Neoteleostei</taxon>
        <taxon>Acanthomorphata</taxon>
        <taxon>Carangaria</taxon>
        <taxon>Carangaria incertae sedis</taxon>
        <taxon>Centropomidae</taxon>
        <taxon>Lates</taxon>
    </lineage>
</organism>